<name>A0ABN8RA89_9CNID</name>
<gene>
    <name evidence="5" type="ORF">PLOB_00018019</name>
</gene>
<dbReference type="PROSITE" id="PS50237">
    <property type="entry name" value="HECT"/>
    <property type="match status" value="2"/>
</dbReference>
<feature type="domain" description="HECT" evidence="4">
    <location>
        <begin position="286"/>
        <end position="324"/>
    </location>
</feature>
<organism evidence="5 6">
    <name type="scientific">Porites lobata</name>
    <dbReference type="NCBI Taxonomy" id="104759"/>
    <lineage>
        <taxon>Eukaryota</taxon>
        <taxon>Metazoa</taxon>
        <taxon>Cnidaria</taxon>
        <taxon>Anthozoa</taxon>
        <taxon>Hexacorallia</taxon>
        <taxon>Scleractinia</taxon>
        <taxon>Fungiina</taxon>
        <taxon>Poritidae</taxon>
        <taxon>Porites</taxon>
    </lineage>
</organism>
<dbReference type="SUPFAM" id="SSF56204">
    <property type="entry name" value="Hect, E3 ligase catalytic domain"/>
    <property type="match status" value="1"/>
</dbReference>
<reference evidence="5 6" key="1">
    <citation type="submission" date="2022-05" db="EMBL/GenBank/DDBJ databases">
        <authorList>
            <consortium name="Genoscope - CEA"/>
            <person name="William W."/>
        </authorList>
    </citation>
    <scope>NUCLEOTIDE SEQUENCE [LARGE SCALE GENOMIC DNA]</scope>
</reference>
<evidence type="ECO:0000256" key="2">
    <source>
        <dbReference type="PROSITE-ProRule" id="PRU00104"/>
    </source>
</evidence>
<dbReference type="Gene3D" id="3.90.1750.10">
    <property type="entry name" value="Hect, E3 ligase catalytic domains"/>
    <property type="match status" value="1"/>
</dbReference>
<feature type="non-terminal residue" evidence="5">
    <location>
        <position position="1"/>
    </location>
</feature>
<feature type="region of interest" description="Disordered" evidence="3">
    <location>
        <begin position="144"/>
        <end position="194"/>
    </location>
</feature>
<protein>
    <recommendedName>
        <fullName evidence="4">HECT domain-containing protein</fullName>
    </recommendedName>
</protein>
<keyword evidence="6" id="KW-1185">Reference proteome</keyword>
<evidence type="ECO:0000313" key="6">
    <source>
        <dbReference type="Proteomes" id="UP001159405"/>
    </source>
</evidence>
<dbReference type="EMBL" id="CALNXK010000211">
    <property type="protein sequence ID" value="CAH3176300.1"/>
    <property type="molecule type" value="Genomic_DNA"/>
</dbReference>
<proteinExistence type="predicted"/>
<dbReference type="InterPro" id="IPR035983">
    <property type="entry name" value="Hect_E3_ubiquitin_ligase"/>
</dbReference>
<dbReference type="Gene3D" id="3.30.2410.10">
    <property type="entry name" value="Hect, E3 ligase catalytic domain"/>
    <property type="match status" value="1"/>
</dbReference>
<evidence type="ECO:0000256" key="1">
    <source>
        <dbReference type="ARBA" id="ARBA00022786"/>
    </source>
</evidence>
<feature type="domain" description="HECT" evidence="4">
    <location>
        <begin position="465"/>
        <end position="521"/>
    </location>
</feature>
<evidence type="ECO:0000256" key="3">
    <source>
        <dbReference type="SAM" id="MobiDB-lite"/>
    </source>
</evidence>
<evidence type="ECO:0000259" key="4">
    <source>
        <dbReference type="PROSITE" id="PS50237"/>
    </source>
</evidence>
<evidence type="ECO:0000313" key="5">
    <source>
        <dbReference type="EMBL" id="CAH3176300.1"/>
    </source>
</evidence>
<sequence length="543" mass="60753">ITTVGQAVSRARAMMRQSTTRGLYSRLNSRERLRASSSSNSAPVKSKRAKVESNKVFEFVLLRLDDEDDEELNSDSVHSDSWMLTDESTVLRGFVTLSSEDNEEAIRKALSDAIQMKYPAVANNSSLKDNDVSNHTERKMPISFLQPPQRPQEGSIHTQSSPLSIPQGSQASSNHTQSRPVSTLQPTEGPQADLSDQSFLITGQSNENLNAITVVSFANLEAAVAECISICKKDNVCNPVEMLRCAQKLIAQGRPLDVNSPDQPLDGETNFVSIDRFNILESAMEEFKDLQNPRLTLEVSFYGEQAHDAGGPRKEFFWFCLKEIQQKLFENGLRELMAEEYEFAGTIMALSILQNGPTPRFIPEEILQEIFSKDPARPCIAELRKGFMKLGLYEVATSLPVFLYLLRANESNQLSRRQLILLLRPSFSEEGTNVRKYKNDAYAAFSKYVREAASGRRGRITLGSILQFATGMDEEPPLGFELQPSIQFVAANEGIKWSFIPKANTCSKTMFLPRGSNSRSLPTEKELFEVYDIAFTNTFFGLS</sequence>
<dbReference type="InterPro" id="IPR000569">
    <property type="entry name" value="HECT_dom"/>
</dbReference>
<feature type="active site" description="Glycyl thioester intermediate" evidence="2">
    <location>
        <position position="506"/>
    </location>
</feature>
<feature type="compositionally biased region" description="Polar residues" evidence="3">
    <location>
        <begin position="155"/>
        <end position="194"/>
    </location>
</feature>
<keyword evidence="1 2" id="KW-0833">Ubl conjugation pathway</keyword>
<comment type="caution">
    <text evidence="5">The sequence shown here is derived from an EMBL/GenBank/DDBJ whole genome shotgun (WGS) entry which is preliminary data.</text>
</comment>
<accession>A0ABN8RA89</accession>
<comment type="caution">
    <text evidence="2">Lacks conserved residue(s) required for the propagation of feature annotation.</text>
</comment>
<dbReference type="Proteomes" id="UP001159405">
    <property type="component" value="Unassembled WGS sequence"/>
</dbReference>